<protein>
    <submittedName>
        <fullName evidence="1">Uncharacterized protein</fullName>
    </submittedName>
</protein>
<gene>
    <name evidence="1" type="ORF">BJ508DRAFT_363627</name>
</gene>
<accession>A0A3N4HYI6</accession>
<evidence type="ECO:0000313" key="2">
    <source>
        <dbReference type="Proteomes" id="UP000275078"/>
    </source>
</evidence>
<proteinExistence type="predicted"/>
<name>A0A3N4HYI6_ASCIM</name>
<reference evidence="1 2" key="1">
    <citation type="journal article" date="2018" name="Nat. Ecol. Evol.">
        <title>Pezizomycetes genomes reveal the molecular basis of ectomycorrhizal truffle lifestyle.</title>
        <authorList>
            <person name="Murat C."/>
            <person name="Payen T."/>
            <person name="Noel B."/>
            <person name="Kuo A."/>
            <person name="Morin E."/>
            <person name="Chen J."/>
            <person name="Kohler A."/>
            <person name="Krizsan K."/>
            <person name="Balestrini R."/>
            <person name="Da Silva C."/>
            <person name="Montanini B."/>
            <person name="Hainaut M."/>
            <person name="Levati E."/>
            <person name="Barry K.W."/>
            <person name="Belfiori B."/>
            <person name="Cichocki N."/>
            <person name="Clum A."/>
            <person name="Dockter R.B."/>
            <person name="Fauchery L."/>
            <person name="Guy J."/>
            <person name="Iotti M."/>
            <person name="Le Tacon F."/>
            <person name="Lindquist E.A."/>
            <person name="Lipzen A."/>
            <person name="Malagnac F."/>
            <person name="Mello A."/>
            <person name="Molinier V."/>
            <person name="Miyauchi S."/>
            <person name="Poulain J."/>
            <person name="Riccioni C."/>
            <person name="Rubini A."/>
            <person name="Sitrit Y."/>
            <person name="Splivallo R."/>
            <person name="Traeger S."/>
            <person name="Wang M."/>
            <person name="Zifcakova L."/>
            <person name="Wipf D."/>
            <person name="Zambonelli A."/>
            <person name="Paolocci F."/>
            <person name="Nowrousian M."/>
            <person name="Ottonello S."/>
            <person name="Baldrian P."/>
            <person name="Spatafora J.W."/>
            <person name="Henrissat B."/>
            <person name="Nagy L.G."/>
            <person name="Aury J.M."/>
            <person name="Wincker P."/>
            <person name="Grigoriev I.V."/>
            <person name="Bonfante P."/>
            <person name="Martin F.M."/>
        </authorList>
    </citation>
    <scope>NUCLEOTIDE SEQUENCE [LARGE SCALE GENOMIC DNA]</scope>
    <source>
        <strain evidence="1 2">RN42</strain>
    </source>
</reference>
<keyword evidence="2" id="KW-1185">Reference proteome</keyword>
<evidence type="ECO:0000313" key="1">
    <source>
        <dbReference type="EMBL" id="RPA78739.1"/>
    </source>
</evidence>
<dbReference type="AlphaFoldDB" id="A0A3N4HYI6"/>
<sequence length="215" mass="23205">MSSTNTTSSTPRTSTVYVLKLRSRTDALSPTFESVQGIYDDKMCANDAANQLIQSMKARSSSLSDSDPNVDYYKSGRSSITPLPTTLNGKFTNGQIIRSESGSVEIRPWDSEGPSYLTSNSAEGNNYCFNTISSRSAGIPSSGDVGMDDDTEEDIGDADEPEKIESRFDGNGCISISVKPAYGEGELREAIVEIHEVISKDSFISQRAANSAFSF</sequence>
<dbReference type="EMBL" id="ML119707">
    <property type="protein sequence ID" value="RPA78739.1"/>
    <property type="molecule type" value="Genomic_DNA"/>
</dbReference>
<organism evidence="1 2">
    <name type="scientific">Ascobolus immersus RN42</name>
    <dbReference type="NCBI Taxonomy" id="1160509"/>
    <lineage>
        <taxon>Eukaryota</taxon>
        <taxon>Fungi</taxon>
        <taxon>Dikarya</taxon>
        <taxon>Ascomycota</taxon>
        <taxon>Pezizomycotina</taxon>
        <taxon>Pezizomycetes</taxon>
        <taxon>Pezizales</taxon>
        <taxon>Ascobolaceae</taxon>
        <taxon>Ascobolus</taxon>
    </lineage>
</organism>
<dbReference type="Proteomes" id="UP000275078">
    <property type="component" value="Unassembled WGS sequence"/>
</dbReference>